<name>A0A437PL16_9ACTN</name>
<dbReference type="OrthoDB" id="4238667at2"/>
<reference evidence="1 2" key="1">
    <citation type="submission" date="2019-01" db="EMBL/GenBank/DDBJ databases">
        <title>Genome sequences of Streptomyces and Rhizobium isolates collected from root and soil.</title>
        <authorList>
            <person name="Chhettri S."/>
            <person name="Sevigny J.L."/>
            <person name="Sen A."/>
            <person name="Ennis N."/>
            <person name="Tisa L."/>
        </authorList>
    </citation>
    <scope>NUCLEOTIDE SEQUENCE [LARGE SCALE GENOMIC DNA]</scope>
    <source>
        <strain evidence="1 2">San01</strain>
    </source>
</reference>
<dbReference type="AlphaFoldDB" id="A0A437PL16"/>
<organism evidence="1 2">
    <name type="scientific">Streptomyces antnestii</name>
    <dbReference type="NCBI Taxonomy" id="2494256"/>
    <lineage>
        <taxon>Bacteria</taxon>
        <taxon>Bacillati</taxon>
        <taxon>Actinomycetota</taxon>
        <taxon>Actinomycetes</taxon>
        <taxon>Kitasatosporales</taxon>
        <taxon>Streptomycetaceae</taxon>
        <taxon>Streptomyces</taxon>
    </lineage>
</organism>
<comment type="caution">
    <text evidence="1">The sequence shown here is derived from an EMBL/GenBank/DDBJ whole genome shotgun (WGS) entry which is preliminary data.</text>
</comment>
<sequence length="90" mass="9719">MLEVRRQTYVHFLGAADARILTERTGRGHADDEAQLERALGGVTLEGPPDVTAAAENVLGHLRRHASPDELDQAKRAFVLAAQQALSPPP</sequence>
<evidence type="ECO:0000313" key="2">
    <source>
        <dbReference type="Proteomes" id="UP000283128"/>
    </source>
</evidence>
<evidence type="ECO:0000313" key="1">
    <source>
        <dbReference type="EMBL" id="RVU22963.1"/>
    </source>
</evidence>
<accession>A0A437PL16</accession>
<dbReference type="Proteomes" id="UP000283128">
    <property type="component" value="Unassembled WGS sequence"/>
</dbReference>
<proteinExistence type="predicted"/>
<dbReference type="EMBL" id="RZYA01000009">
    <property type="protein sequence ID" value="RVU22963.1"/>
    <property type="molecule type" value="Genomic_DNA"/>
</dbReference>
<keyword evidence="2" id="KW-1185">Reference proteome</keyword>
<gene>
    <name evidence="1" type="ORF">EOT10_21090</name>
</gene>
<dbReference type="RefSeq" id="WP_127829809.1">
    <property type="nucleotide sequence ID" value="NZ_RZYA01000009.1"/>
</dbReference>
<protein>
    <submittedName>
        <fullName evidence="1">Uncharacterized protein</fullName>
    </submittedName>
</protein>